<protein>
    <submittedName>
        <fullName evidence="2">Uncharacterized protein</fullName>
    </submittedName>
</protein>
<dbReference type="EMBL" id="LN649230">
    <property type="protein sequence ID" value="CEI63168.1"/>
    <property type="molecule type" value="Genomic_DNA"/>
</dbReference>
<reference evidence="3" key="1">
    <citation type="submission" date="2014-10" db="EMBL/GenBank/DDBJ databases">
        <authorList>
            <person name="King R."/>
        </authorList>
    </citation>
    <scope>NUCLEOTIDE SEQUENCE [LARGE SCALE GENOMIC DNA]</scope>
    <source>
        <strain evidence="3">A3/5</strain>
    </source>
</reference>
<organism evidence="2 3">
    <name type="scientific">Fusarium venenatum</name>
    <dbReference type="NCBI Taxonomy" id="56646"/>
    <lineage>
        <taxon>Eukaryota</taxon>
        <taxon>Fungi</taxon>
        <taxon>Dikarya</taxon>
        <taxon>Ascomycota</taxon>
        <taxon>Pezizomycotina</taxon>
        <taxon>Sordariomycetes</taxon>
        <taxon>Hypocreomycetidae</taxon>
        <taxon>Hypocreales</taxon>
        <taxon>Nectriaceae</taxon>
        <taxon>Fusarium</taxon>
    </lineage>
</organism>
<evidence type="ECO:0000256" key="1">
    <source>
        <dbReference type="SAM" id="MobiDB-lite"/>
    </source>
</evidence>
<dbReference type="OrthoDB" id="5120070at2759"/>
<feature type="compositionally biased region" description="Polar residues" evidence="1">
    <location>
        <begin position="308"/>
        <end position="317"/>
    </location>
</feature>
<accession>A0A2L2T0X1</accession>
<feature type="compositionally biased region" description="Low complexity" evidence="1">
    <location>
        <begin position="354"/>
        <end position="363"/>
    </location>
</feature>
<feature type="region of interest" description="Disordered" evidence="1">
    <location>
        <begin position="273"/>
        <end position="324"/>
    </location>
</feature>
<dbReference type="Proteomes" id="UP000245910">
    <property type="component" value="Chromosome II"/>
</dbReference>
<sequence>MDVTNWRQIPPSRREIFSIEDIVGRTNHFLNVNVCSGLAAFALQVYQVPGETSCRWHFYFELAQSFKFRDIQGKEVNIIGLAMWMEREGWRDGDLTVRFMIKERPFYRPLATFVFPLHDPWCPDDVKVTMLTLVNVLRGTTLGPGEDRSNLTRFKFWHLEFVPSEDPEIRGPRDALTQWMICWNKKGYVGWDCCEGIFEDDTVLEDDGLRSGAIDSDAFGNIIGIQFTTEDDIEQERALTVSMRSKRICAGYWITGFERVLFHNNEILPYKMPSVENAPDSTAETETGTEAETQPEDLPTGSPRTAGHGNTENQQAAESHPDSSGEYQIVNLCQMLGIQSQPPSEHADDDHDSSSSSDSSSSYHSDDQVEFYSQETTAEEYRRRFTI</sequence>
<proteinExistence type="predicted"/>
<name>A0A2L2T0X1_9HYPO</name>
<feature type="region of interest" description="Disordered" evidence="1">
    <location>
        <begin position="340"/>
        <end position="387"/>
    </location>
</feature>
<dbReference type="AlphaFoldDB" id="A0A2L2T0X1"/>
<evidence type="ECO:0000313" key="2">
    <source>
        <dbReference type="EMBL" id="CEI63168.1"/>
    </source>
</evidence>
<keyword evidence="3" id="KW-1185">Reference proteome</keyword>
<evidence type="ECO:0000313" key="3">
    <source>
        <dbReference type="Proteomes" id="UP000245910"/>
    </source>
</evidence>
<dbReference type="STRING" id="56646.A0A2L2T0X1"/>